<protein>
    <submittedName>
        <fullName evidence="1">Uncharacterized protein</fullName>
    </submittedName>
</protein>
<evidence type="ECO:0000313" key="2">
    <source>
        <dbReference type="Proteomes" id="UP000306319"/>
    </source>
</evidence>
<dbReference type="Proteomes" id="UP000306319">
    <property type="component" value="Unassembled WGS sequence"/>
</dbReference>
<name>A0AC61RIV6_9BACT</name>
<reference evidence="1" key="1">
    <citation type="submission" date="2019-04" db="EMBL/GenBank/DDBJ databases">
        <title>Microbes associate with the intestines of laboratory mice.</title>
        <authorList>
            <person name="Navarre W."/>
            <person name="Wong E."/>
            <person name="Huang K."/>
            <person name="Tropini C."/>
            <person name="Ng K."/>
            <person name="Yu B."/>
        </authorList>
    </citation>
    <scope>NUCLEOTIDE SEQUENCE</scope>
    <source>
        <strain evidence="1">NM04_E33</strain>
    </source>
</reference>
<accession>A0AC61RIV6</accession>
<gene>
    <name evidence="1" type="ORF">E5331_06215</name>
</gene>
<dbReference type="EMBL" id="SRYB01000006">
    <property type="protein sequence ID" value="TGY79600.1"/>
    <property type="molecule type" value="Genomic_DNA"/>
</dbReference>
<evidence type="ECO:0000313" key="1">
    <source>
        <dbReference type="EMBL" id="TGY79600.1"/>
    </source>
</evidence>
<sequence>MSQVLEYKYKIDLEKNWLFLSILLIGAIPQILNGYALYLWILLLPLCWIYGTYRLDKNACLIILFSLSYTFFRLLHPNRPATSVIVFHLFYPLVMYESGIYICKRCTHPITVIIVLFSLVFCFAIWSIVNNLFDYVETGAIVNATRSIAGEDGIDLEGVVPATQHNSMLSMAIGGIGMLFIRTKDSFERKFKFLVVILSVFALLSTLHLLNRTGILMAVLSLIIGYFWDGLDSKKIFKTIGLLLFFLIVIYIQFKDSVLVTSVIDGFAAREINEYNGGAATGGGRIGRWLSSPMYILTHPFGSQGLWYEGRYVMAHNIWLDAGIDSGYFAFILLFIITFRFFKNLNILRKDKYIPTFYKAYIFLIIITILLQCCVEPLMRAFYPLFYFLFFIWGLMKCDFSFKKFCSGSMKLKSLF</sequence>
<keyword evidence="2" id="KW-1185">Reference proteome</keyword>
<organism evidence="1 2">
    <name type="scientific">Lepagella muris</name>
    <dbReference type="NCBI Taxonomy" id="3032870"/>
    <lineage>
        <taxon>Bacteria</taxon>
        <taxon>Pseudomonadati</taxon>
        <taxon>Bacteroidota</taxon>
        <taxon>Bacteroidia</taxon>
        <taxon>Bacteroidales</taxon>
        <taxon>Muribaculaceae</taxon>
        <taxon>Lepagella</taxon>
    </lineage>
</organism>
<comment type="caution">
    <text evidence="1">The sequence shown here is derived from an EMBL/GenBank/DDBJ whole genome shotgun (WGS) entry which is preliminary data.</text>
</comment>
<proteinExistence type="predicted"/>